<dbReference type="Pfam" id="PF01171">
    <property type="entry name" value="ATP_bind_3"/>
    <property type="match status" value="1"/>
</dbReference>
<gene>
    <name evidence="6 9" type="primary">tilS</name>
    <name evidence="9" type="ORF">ACFONL_15755</name>
</gene>
<proteinExistence type="inferred from homology"/>
<organism evidence="9 10">
    <name type="scientific">Camelimonas fluminis</name>
    <dbReference type="NCBI Taxonomy" id="1576911"/>
    <lineage>
        <taxon>Bacteria</taxon>
        <taxon>Pseudomonadati</taxon>
        <taxon>Pseudomonadota</taxon>
        <taxon>Alphaproteobacteria</taxon>
        <taxon>Hyphomicrobiales</taxon>
        <taxon>Chelatococcaceae</taxon>
        <taxon>Camelimonas</taxon>
    </lineage>
</organism>
<dbReference type="CDD" id="cd01992">
    <property type="entry name" value="TilS_N"/>
    <property type="match status" value="1"/>
</dbReference>
<evidence type="ECO:0000256" key="2">
    <source>
        <dbReference type="ARBA" id="ARBA00022694"/>
    </source>
</evidence>
<dbReference type="PANTHER" id="PTHR43033:SF1">
    <property type="entry name" value="TRNA(ILE)-LYSIDINE SYNTHASE-RELATED"/>
    <property type="match status" value="1"/>
</dbReference>
<keyword evidence="2 6" id="KW-0819">tRNA processing</keyword>
<evidence type="ECO:0000256" key="7">
    <source>
        <dbReference type="SAM" id="MobiDB-lite"/>
    </source>
</evidence>
<dbReference type="InterPro" id="IPR012094">
    <property type="entry name" value="tRNA_Ile_lys_synt"/>
</dbReference>
<dbReference type="RefSeq" id="WP_191319162.1">
    <property type="nucleotide sequence ID" value="NZ_JBHRYC010000077.1"/>
</dbReference>
<dbReference type="NCBIfam" id="TIGR02432">
    <property type="entry name" value="lysidine_TilS_N"/>
    <property type="match status" value="1"/>
</dbReference>
<protein>
    <recommendedName>
        <fullName evidence="6">tRNA(Ile)-lysidine synthase</fullName>
        <ecNumber evidence="6">6.3.4.19</ecNumber>
    </recommendedName>
    <alternativeName>
        <fullName evidence="6">tRNA(Ile)-2-lysyl-cytidine synthase</fullName>
    </alternativeName>
    <alternativeName>
        <fullName evidence="6">tRNA(Ile)-lysidine synthetase</fullName>
    </alternativeName>
</protein>
<accession>A0ABV7UJD0</accession>
<evidence type="ECO:0000256" key="5">
    <source>
        <dbReference type="ARBA" id="ARBA00048539"/>
    </source>
</evidence>
<dbReference type="Gene3D" id="3.40.50.620">
    <property type="entry name" value="HUPs"/>
    <property type="match status" value="1"/>
</dbReference>
<comment type="subcellular location">
    <subcellularLocation>
        <location evidence="6">Cytoplasm</location>
    </subcellularLocation>
</comment>
<dbReference type="SUPFAM" id="SSF52402">
    <property type="entry name" value="Adenine nucleotide alpha hydrolases-like"/>
    <property type="match status" value="1"/>
</dbReference>
<keyword evidence="6" id="KW-0963">Cytoplasm</keyword>
<keyword evidence="10" id="KW-1185">Reference proteome</keyword>
<comment type="function">
    <text evidence="6">Ligates lysine onto the cytidine present at position 34 of the AUA codon-specific tRNA(Ile) that contains the anticodon CAU, in an ATP-dependent manner. Cytidine is converted to lysidine, thus changing the amino acid specificity of the tRNA from methionine to isoleucine.</text>
</comment>
<evidence type="ECO:0000256" key="1">
    <source>
        <dbReference type="ARBA" id="ARBA00022598"/>
    </source>
</evidence>
<evidence type="ECO:0000256" key="6">
    <source>
        <dbReference type="HAMAP-Rule" id="MF_01161"/>
    </source>
</evidence>
<evidence type="ECO:0000259" key="8">
    <source>
        <dbReference type="Pfam" id="PF01171"/>
    </source>
</evidence>
<evidence type="ECO:0000256" key="3">
    <source>
        <dbReference type="ARBA" id="ARBA00022741"/>
    </source>
</evidence>
<comment type="caution">
    <text evidence="9">The sequence shown here is derived from an EMBL/GenBank/DDBJ whole genome shotgun (WGS) entry which is preliminary data.</text>
</comment>
<feature type="domain" description="tRNA(Ile)-lysidine/2-thiocytidine synthase N-terminal" evidence="8">
    <location>
        <begin position="42"/>
        <end position="226"/>
    </location>
</feature>
<feature type="region of interest" description="Disordered" evidence="7">
    <location>
        <begin position="1"/>
        <end position="21"/>
    </location>
</feature>
<dbReference type="InterPro" id="IPR012795">
    <property type="entry name" value="tRNA_Ile_lys_synt_N"/>
</dbReference>
<dbReference type="InterPro" id="IPR014729">
    <property type="entry name" value="Rossmann-like_a/b/a_fold"/>
</dbReference>
<dbReference type="HAMAP" id="MF_01161">
    <property type="entry name" value="tRNA_Ile_lys_synt"/>
    <property type="match status" value="1"/>
</dbReference>
<dbReference type="GO" id="GO:0032267">
    <property type="term" value="F:tRNA(Ile)-lysidine synthase activity"/>
    <property type="evidence" value="ECO:0007669"/>
    <property type="project" value="UniProtKB-EC"/>
</dbReference>
<keyword evidence="1 6" id="KW-0436">Ligase</keyword>
<dbReference type="EC" id="6.3.4.19" evidence="6"/>
<dbReference type="EMBL" id="JBHRYC010000077">
    <property type="protein sequence ID" value="MFC3638800.1"/>
    <property type="molecule type" value="Genomic_DNA"/>
</dbReference>
<evidence type="ECO:0000313" key="10">
    <source>
        <dbReference type="Proteomes" id="UP001595704"/>
    </source>
</evidence>
<dbReference type="PANTHER" id="PTHR43033">
    <property type="entry name" value="TRNA(ILE)-LYSIDINE SYNTHASE-RELATED"/>
    <property type="match status" value="1"/>
</dbReference>
<keyword evidence="3 6" id="KW-0547">Nucleotide-binding</keyword>
<reference evidence="10" key="1">
    <citation type="journal article" date="2019" name="Int. J. Syst. Evol. Microbiol.">
        <title>The Global Catalogue of Microorganisms (GCM) 10K type strain sequencing project: providing services to taxonomists for standard genome sequencing and annotation.</title>
        <authorList>
            <consortium name="The Broad Institute Genomics Platform"/>
            <consortium name="The Broad Institute Genome Sequencing Center for Infectious Disease"/>
            <person name="Wu L."/>
            <person name="Ma J."/>
        </authorList>
    </citation>
    <scope>NUCLEOTIDE SEQUENCE [LARGE SCALE GENOMIC DNA]</scope>
    <source>
        <strain evidence="10">KCTC 42282</strain>
    </source>
</reference>
<comment type="similarity">
    <text evidence="6">Belongs to the tRNA(Ile)-lysidine synthase family.</text>
</comment>
<sequence>MHGDDDQRQSAGPNARSVHDDAPVTAGEADFLFSGLADAAGLLLAVSGGPDSLALLHLVAGWRAEGLARGEPRPPVSVAVVDHGLRPEAADEARMVMMRARDVGLPGAILVWAGDKPASGVQEAARTARYELLFAHARRVGASHVLTAHHADDLAETILMRLCAGSGPGGLAGIAALSRREGLWLARPLLSLTKSRLVAVCVAAGWDWAVDPGNLDPRKGRGRLRRLASELAALGLSRERLLRLGARAARADAALEQAVDLALAGADVRTSGGDFSVDMRRLAEQPAEIAVRALGRLLAGARPADAAPLRLERLERATERLVAAADAGRPETLTLGGLALRLDRHGLCRGGAEPPRRTRPVA</sequence>
<evidence type="ECO:0000313" key="9">
    <source>
        <dbReference type="EMBL" id="MFC3638800.1"/>
    </source>
</evidence>
<dbReference type="InterPro" id="IPR011063">
    <property type="entry name" value="TilS/TtcA_N"/>
</dbReference>
<comment type="domain">
    <text evidence="6">The N-terminal region contains the highly conserved SGGXDS motif, predicted to be a P-loop motif involved in ATP binding.</text>
</comment>
<evidence type="ECO:0000256" key="4">
    <source>
        <dbReference type="ARBA" id="ARBA00022840"/>
    </source>
</evidence>
<name>A0ABV7UJD0_9HYPH</name>
<feature type="binding site" evidence="6">
    <location>
        <begin position="47"/>
        <end position="52"/>
    </location>
    <ligand>
        <name>ATP</name>
        <dbReference type="ChEBI" id="CHEBI:30616"/>
    </ligand>
</feature>
<dbReference type="Proteomes" id="UP001595704">
    <property type="component" value="Unassembled WGS sequence"/>
</dbReference>
<keyword evidence="4 6" id="KW-0067">ATP-binding</keyword>
<comment type="catalytic activity">
    <reaction evidence="5 6">
        <text>cytidine(34) in tRNA(Ile2) + L-lysine + ATP = lysidine(34) in tRNA(Ile2) + AMP + diphosphate + H(+)</text>
        <dbReference type="Rhea" id="RHEA:43744"/>
        <dbReference type="Rhea" id="RHEA-COMP:10625"/>
        <dbReference type="Rhea" id="RHEA-COMP:10670"/>
        <dbReference type="ChEBI" id="CHEBI:15378"/>
        <dbReference type="ChEBI" id="CHEBI:30616"/>
        <dbReference type="ChEBI" id="CHEBI:32551"/>
        <dbReference type="ChEBI" id="CHEBI:33019"/>
        <dbReference type="ChEBI" id="CHEBI:82748"/>
        <dbReference type="ChEBI" id="CHEBI:83665"/>
        <dbReference type="ChEBI" id="CHEBI:456215"/>
        <dbReference type="EC" id="6.3.4.19"/>
    </reaction>
</comment>